<protein>
    <recommendedName>
        <fullName evidence="5">FAD-binding PCMH-type domain-containing protein</fullName>
    </recommendedName>
</protein>
<evidence type="ECO:0000256" key="2">
    <source>
        <dbReference type="ARBA" id="ARBA00022630"/>
    </source>
</evidence>
<accession>A0ABR1W0L4</accession>
<name>A0ABR1W0L4_9PEZI</name>
<dbReference type="InterPro" id="IPR036318">
    <property type="entry name" value="FAD-bd_PCMH-like_sf"/>
</dbReference>
<evidence type="ECO:0000256" key="3">
    <source>
        <dbReference type="ARBA" id="ARBA00022827"/>
    </source>
</evidence>
<dbReference type="SUPFAM" id="SSF56176">
    <property type="entry name" value="FAD-binding/transporter-associated domain-like"/>
    <property type="match status" value="1"/>
</dbReference>
<feature type="domain" description="FAD-binding PCMH-type" evidence="5">
    <location>
        <begin position="35"/>
        <end position="207"/>
    </location>
</feature>
<comment type="similarity">
    <text evidence="1">Belongs to the oxygen-dependent FAD-linked oxidoreductase family.</text>
</comment>
<evidence type="ECO:0000313" key="6">
    <source>
        <dbReference type="EMBL" id="KAK8075648.1"/>
    </source>
</evidence>
<evidence type="ECO:0000256" key="1">
    <source>
        <dbReference type="ARBA" id="ARBA00005466"/>
    </source>
</evidence>
<keyword evidence="3" id="KW-0274">FAD</keyword>
<dbReference type="Proteomes" id="UP001433268">
    <property type="component" value="Unassembled WGS sequence"/>
</dbReference>
<keyword evidence="7" id="KW-1185">Reference proteome</keyword>
<dbReference type="Pfam" id="PF01565">
    <property type="entry name" value="FAD_binding_4"/>
    <property type="match status" value="1"/>
</dbReference>
<dbReference type="InterPro" id="IPR050416">
    <property type="entry name" value="FAD-linked_Oxidoreductase"/>
</dbReference>
<organism evidence="6 7">
    <name type="scientific">Apiospora hydei</name>
    <dbReference type="NCBI Taxonomy" id="1337664"/>
    <lineage>
        <taxon>Eukaryota</taxon>
        <taxon>Fungi</taxon>
        <taxon>Dikarya</taxon>
        <taxon>Ascomycota</taxon>
        <taxon>Pezizomycotina</taxon>
        <taxon>Sordariomycetes</taxon>
        <taxon>Xylariomycetidae</taxon>
        <taxon>Amphisphaeriales</taxon>
        <taxon>Apiosporaceae</taxon>
        <taxon>Apiospora</taxon>
    </lineage>
</organism>
<dbReference type="PANTHER" id="PTHR42973">
    <property type="entry name" value="BINDING OXIDOREDUCTASE, PUTATIVE (AFU_ORTHOLOGUE AFUA_1G17690)-RELATED"/>
    <property type="match status" value="1"/>
</dbReference>
<reference evidence="6 7" key="1">
    <citation type="submission" date="2023-01" db="EMBL/GenBank/DDBJ databases">
        <title>Analysis of 21 Apiospora genomes using comparative genomics revels a genus with tremendous synthesis potential of carbohydrate active enzymes and secondary metabolites.</title>
        <authorList>
            <person name="Sorensen T."/>
        </authorList>
    </citation>
    <scope>NUCLEOTIDE SEQUENCE [LARGE SCALE GENOMIC DNA]</scope>
    <source>
        <strain evidence="6 7">CBS 114990</strain>
    </source>
</reference>
<keyword evidence="2" id="KW-0285">Flavoprotein</keyword>
<dbReference type="PANTHER" id="PTHR42973:SF53">
    <property type="entry name" value="FAD-BINDING PCMH-TYPE DOMAIN-CONTAINING PROTEIN-RELATED"/>
    <property type="match status" value="1"/>
</dbReference>
<evidence type="ECO:0000259" key="5">
    <source>
        <dbReference type="PROSITE" id="PS51387"/>
    </source>
</evidence>
<dbReference type="Gene3D" id="3.30.465.10">
    <property type="match status" value="1"/>
</dbReference>
<keyword evidence="4" id="KW-0560">Oxidoreductase</keyword>
<dbReference type="InterPro" id="IPR016166">
    <property type="entry name" value="FAD-bd_PCMH"/>
</dbReference>
<evidence type="ECO:0000313" key="7">
    <source>
        <dbReference type="Proteomes" id="UP001433268"/>
    </source>
</evidence>
<comment type="caution">
    <text evidence="6">The sequence shown here is derived from an EMBL/GenBank/DDBJ whole genome shotgun (WGS) entry which is preliminary data.</text>
</comment>
<dbReference type="RefSeq" id="XP_066666588.1">
    <property type="nucleotide sequence ID" value="XM_066814626.1"/>
</dbReference>
<sequence length="441" mass="48674">MRSCCQLLEKAGLQVLESGTEAYTARQASYFSRSSQLKPYCYVQPRSAEEAALALTTLVKDTTCDFAIKSGGHMVWAGANNIDNGVTIDLGLMNQTEYDVERKVAKIGGGSTWADVYRALEPFNVTVAGGRTSTVGVGGFLTGGGNNFFSAKYGFGCDNVVNFEVALASGEIVNANAQENSDLFKALKGGSSNFGIVTRFDMRAIEGVSSLWGGLVTYAADTKEQHIAALTNWTGRARDYQDGSAIAFWTHLNMTIELEQPRGFYHVWFTITIKNDARVIRKAVDMHAELIAQWKADAAHEPDFTDYFILQPMPRIIFEHAAEQGGNVLGMDPQRLGGADAVLIQMQMWVTTAELEKEARERTTQLRLDLQRYSVEVGAGVEWEYLNYADSTQDPIRSYGVRNVAFMKKVSAKYDPLQVFQKRARAGFKLPQDVYKTAGAM</sequence>
<evidence type="ECO:0000256" key="4">
    <source>
        <dbReference type="ARBA" id="ARBA00023002"/>
    </source>
</evidence>
<dbReference type="EMBL" id="JAQQWN010000007">
    <property type="protein sequence ID" value="KAK8075648.1"/>
    <property type="molecule type" value="Genomic_DNA"/>
</dbReference>
<proteinExistence type="inferred from homology"/>
<dbReference type="InterPro" id="IPR006094">
    <property type="entry name" value="Oxid_FAD_bind_N"/>
</dbReference>
<dbReference type="GeneID" id="92047686"/>
<gene>
    <name evidence="6" type="ORF">PG997_010311</name>
</gene>
<dbReference type="InterPro" id="IPR016169">
    <property type="entry name" value="FAD-bd_PCMH_sub2"/>
</dbReference>
<dbReference type="PROSITE" id="PS51387">
    <property type="entry name" value="FAD_PCMH"/>
    <property type="match status" value="1"/>
</dbReference>